<accession>A0A6C0BI87</accession>
<reference evidence="1" key="1">
    <citation type="journal article" date="2020" name="Nature">
        <title>Giant virus diversity and host interactions through global metagenomics.</title>
        <authorList>
            <person name="Schulz F."/>
            <person name="Roux S."/>
            <person name="Paez-Espino D."/>
            <person name="Jungbluth S."/>
            <person name="Walsh D.A."/>
            <person name="Denef V.J."/>
            <person name="McMahon K.D."/>
            <person name="Konstantinidis K.T."/>
            <person name="Eloe-Fadrosh E.A."/>
            <person name="Kyrpides N.C."/>
            <person name="Woyke T."/>
        </authorList>
    </citation>
    <scope>NUCLEOTIDE SEQUENCE</scope>
    <source>
        <strain evidence="1">GVMAG-M-3300013285-6</strain>
    </source>
</reference>
<dbReference type="AlphaFoldDB" id="A0A6C0BI87"/>
<sequence>MNPDEGNLRSSHREMSAVHLKFAHSSLHELACQFVETRLHDTCVRQRLQPEAAQIPLKKGTFFVLENESRAEPGFLLFLPGKPAVFMGTRAKGGKPPPAWTLRMRTDVSLGNTLFVATLDKILHTLRIEDVWVWKGETVYTEETFSRRRTYLKEFVESLWVPDARLMGGIQTTIANPKPLSHLLSLTPESPVFSIDLIPELPGRRRFTFSPGAPPAQAPKPLPTPTILLKRDVAPIQTTKRVFATAVRLDALPDVYDLLTRDGTPLCRAAVQQLALSQELRKYKGAQIPVVAEWKAEFGRYEILNIDI</sequence>
<evidence type="ECO:0000313" key="1">
    <source>
        <dbReference type="EMBL" id="QHS91886.1"/>
    </source>
</evidence>
<proteinExistence type="predicted"/>
<protein>
    <submittedName>
        <fullName evidence="1">Uncharacterized protein</fullName>
    </submittedName>
</protein>
<name>A0A6C0BI87_9ZZZZ</name>
<organism evidence="1">
    <name type="scientific">viral metagenome</name>
    <dbReference type="NCBI Taxonomy" id="1070528"/>
    <lineage>
        <taxon>unclassified sequences</taxon>
        <taxon>metagenomes</taxon>
        <taxon>organismal metagenomes</taxon>
    </lineage>
</organism>
<dbReference type="EMBL" id="MN739166">
    <property type="protein sequence ID" value="QHS91886.1"/>
    <property type="molecule type" value="Genomic_DNA"/>
</dbReference>